<dbReference type="Proteomes" id="UP001321125">
    <property type="component" value="Unassembled WGS sequence"/>
</dbReference>
<dbReference type="Pfam" id="PF13579">
    <property type="entry name" value="Glyco_trans_4_4"/>
    <property type="match status" value="1"/>
</dbReference>
<organism evidence="3 4">
    <name type="scientific">Vreelandella janggokensis</name>
    <dbReference type="NCBI Taxonomy" id="370767"/>
    <lineage>
        <taxon>Bacteria</taxon>
        <taxon>Pseudomonadati</taxon>
        <taxon>Pseudomonadota</taxon>
        <taxon>Gammaproteobacteria</taxon>
        <taxon>Oceanospirillales</taxon>
        <taxon>Halomonadaceae</taxon>
        <taxon>Vreelandella</taxon>
    </lineage>
</organism>
<reference evidence="3 4" key="1">
    <citation type="submission" date="2022-02" db="EMBL/GenBank/DDBJ databases">
        <title>Study of halophilic communities from a Mexican lake.</title>
        <authorList>
            <person name="Hernandez-Soto L.M."/>
            <person name="Martinez-Abarca F."/>
            <person name="Ramirez-Saad H.C."/>
            <person name="Aguirre-Garrido J.F."/>
        </authorList>
    </citation>
    <scope>NUCLEOTIDE SEQUENCE [LARGE SCALE GENOMIC DNA]</scope>
    <source>
        <strain evidence="3 4">Hjan13</strain>
    </source>
</reference>
<dbReference type="Pfam" id="PF00534">
    <property type="entry name" value="Glycos_transf_1"/>
    <property type="match status" value="1"/>
</dbReference>
<dbReference type="Gene3D" id="3.40.50.2000">
    <property type="entry name" value="Glycogen Phosphorylase B"/>
    <property type="match status" value="2"/>
</dbReference>
<dbReference type="PANTHER" id="PTHR45947:SF3">
    <property type="entry name" value="SULFOQUINOVOSYL TRANSFERASE SQD2"/>
    <property type="match status" value="1"/>
</dbReference>
<gene>
    <name evidence="3" type="ORF">L0635_01505</name>
</gene>
<feature type="domain" description="Glycosyl transferase family 1" evidence="1">
    <location>
        <begin position="429"/>
        <end position="598"/>
    </location>
</feature>
<dbReference type="EMBL" id="JAKNQU010000001">
    <property type="protein sequence ID" value="MCZ0925756.1"/>
    <property type="molecule type" value="Genomic_DNA"/>
</dbReference>
<dbReference type="SUPFAM" id="SSF53756">
    <property type="entry name" value="UDP-Glycosyltransferase/glycogen phosphorylase"/>
    <property type="match status" value="1"/>
</dbReference>
<feature type="domain" description="Glycosyltransferase subfamily 4-like N-terminal" evidence="2">
    <location>
        <begin position="234"/>
        <end position="413"/>
    </location>
</feature>
<protein>
    <submittedName>
        <fullName evidence="3">Glycosyltransferase family 4 protein</fullName>
    </submittedName>
</protein>
<dbReference type="CDD" id="cd03794">
    <property type="entry name" value="GT4_WbuB-like"/>
    <property type="match status" value="1"/>
</dbReference>
<comment type="caution">
    <text evidence="3">The sequence shown here is derived from an EMBL/GenBank/DDBJ whole genome shotgun (WGS) entry which is preliminary data.</text>
</comment>
<accession>A0ABT4IRH5</accession>
<dbReference type="PANTHER" id="PTHR45947">
    <property type="entry name" value="SULFOQUINOVOSYL TRANSFERASE SQD2"/>
    <property type="match status" value="1"/>
</dbReference>
<evidence type="ECO:0000313" key="4">
    <source>
        <dbReference type="Proteomes" id="UP001321125"/>
    </source>
</evidence>
<dbReference type="InterPro" id="IPR028098">
    <property type="entry name" value="Glyco_trans_4-like_N"/>
</dbReference>
<name>A0ABT4IRH5_9GAMM</name>
<sequence>MVKHNYKYHTKGLLRGTIGRVHWGLRRYARDRLRYAKKKVRYIIGKTHWGLRRLVRDATRFVMTHWLRPSMRTYLIAARERRMQAQYAQFLDIYRENGLEAVFSKVKEVVSRPHDRNKILVAVARNAMNYDVRDVELTVKALLDDTNRIDILKWSIFAAWDSGNIQFTSRLLGENDWLEHESKQAAYKVRQIRGCARLFKQIPKIPPALTKRAYMCGSRDILYIASSSRPYHITGYTSRTHHVLQALKASGWNVYCVTRPGYPFDRPDARDVSDEVIHQIDGIFYERLPGVHRREVDYDDYLRRSADEIEQAALRLKPSLIQAASNYEAAFPALIAARRLGIPFVYEVRGLWEYTAASKKPGWEHTQRFELDRNLEALVASHANHVFTLTTALADELSLRGVNPEIISLAPNGIEPEAFQPKKHDLHKRIELGLPEDAFVVGYIGSVVAYEGLDDLISAARVLVSEYSNLRVVIVGDGDARFRLEKQVKDYELGSRVIFTGKVPPAEVSRYFSIFDAVSLPRKPYQVCRLVSPLKPLEAMAMNIPMIVSDVEALSEMVEDGVSALIHKSGDYSSLADAIRRLITNPDLASGLVKNARTQMLPARKWSTIAHEMSNALDREVASVTEINTALY</sequence>
<keyword evidence="4" id="KW-1185">Reference proteome</keyword>
<dbReference type="RefSeq" id="WP_268900924.1">
    <property type="nucleotide sequence ID" value="NZ_JAKNQU010000001.1"/>
</dbReference>
<proteinExistence type="predicted"/>
<evidence type="ECO:0000313" key="3">
    <source>
        <dbReference type="EMBL" id="MCZ0925756.1"/>
    </source>
</evidence>
<evidence type="ECO:0000259" key="1">
    <source>
        <dbReference type="Pfam" id="PF00534"/>
    </source>
</evidence>
<dbReference type="InterPro" id="IPR001296">
    <property type="entry name" value="Glyco_trans_1"/>
</dbReference>
<dbReference type="InterPro" id="IPR050194">
    <property type="entry name" value="Glycosyltransferase_grp1"/>
</dbReference>
<evidence type="ECO:0000259" key="2">
    <source>
        <dbReference type="Pfam" id="PF13579"/>
    </source>
</evidence>